<evidence type="ECO:0000259" key="2">
    <source>
        <dbReference type="Pfam" id="PF10979"/>
    </source>
</evidence>
<feature type="domain" description="DUF7168" evidence="3">
    <location>
        <begin position="276"/>
        <end position="364"/>
    </location>
</feature>
<evidence type="ECO:0000259" key="3">
    <source>
        <dbReference type="Pfam" id="PF23771"/>
    </source>
</evidence>
<dbReference type="OrthoDB" id="3508128at2"/>
<sequence>MRKTWRRGPTPAALAVAADELASEAVRSLSHNAGFRGLVAELAERPGVPDWTIAVDRCLSERLRQGVAAAWQRGWQPADVVRFASRRRTARHARLATDAIAGEMRAYSSGTVDARWRDQLAALDAGVWWPDDDAHPARWCEREGVGRVAYITCAVELVHFLETLPRLPPIGPPPGTSAPDDTDAHRTRPSAAHGIRPAGGRDAGIDQRTLGRVRALLAKAESTEFPEEAEALSARAQELMARHSIDHALLAAETGDTGGPDGRRIAVDNPYDAPKAVLLTVLAEANRCRAVWHRDLGFSTVLGFPADLAAVEMLFTSLLVQATSAMVHAGPRRDARGRSRTRSFRHAFLNAYAARIGERLREAAGEAAGGTGTGRAAAGAGGKDLLPVLAARDRAVDQAVDTMFPDLAKGRAGSVSNYEGWVAGRAAADLASLSGRSEVTGAFRGS</sequence>
<evidence type="ECO:0000313" key="5">
    <source>
        <dbReference type="Proteomes" id="UP000295578"/>
    </source>
</evidence>
<organism evidence="4 5">
    <name type="scientific">Actinomadura darangshiensis</name>
    <dbReference type="NCBI Taxonomy" id="705336"/>
    <lineage>
        <taxon>Bacteria</taxon>
        <taxon>Bacillati</taxon>
        <taxon>Actinomycetota</taxon>
        <taxon>Actinomycetes</taxon>
        <taxon>Streptosporangiales</taxon>
        <taxon>Thermomonosporaceae</taxon>
        <taxon>Actinomadura</taxon>
    </lineage>
</organism>
<protein>
    <submittedName>
        <fullName evidence="4">DUF2786 domain-containing protein</fullName>
    </submittedName>
</protein>
<dbReference type="Pfam" id="PF23771">
    <property type="entry name" value="DUF7168"/>
    <property type="match status" value="1"/>
</dbReference>
<name>A0A4R5B331_9ACTN</name>
<dbReference type="Proteomes" id="UP000295578">
    <property type="component" value="Unassembled WGS sequence"/>
</dbReference>
<accession>A0A4R5B331</accession>
<comment type="caution">
    <text evidence="4">The sequence shown here is derived from an EMBL/GenBank/DDBJ whole genome shotgun (WGS) entry which is preliminary data.</text>
</comment>
<feature type="domain" description="DUF2786" evidence="2">
    <location>
        <begin position="209"/>
        <end position="247"/>
    </location>
</feature>
<feature type="region of interest" description="Disordered" evidence="1">
    <location>
        <begin position="166"/>
        <end position="204"/>
    </location>
</feature>
<dbReference type="RefSeq" id="WP_132199599.1">
    <property type="nucleotide sequence ID" value="NZ_SMKY01000112.1"/>
</dbReference>
<feature type="compositionally biased region" description="Pro residues" evidence="1">
    <location>
        <begin position="166"/>
        <end position="176"/>
    </location>
</feature>
<keyword evidence="5" id="KW-1185">Reference proteome</keyword>
<proteinExistence type="predicted"/>
<evidence type="ECO:0000256" key="1">
    <source>
        <dbReference type="SAM" id="MobiDB-lite"/>
    </source>
</evidence>
<dbReference type="InterPro" id="IPR024498">
    <property type="entry name" value="DUF2786"/>
</dbReference>
<reference evidence="4 5" key="1">
    <citation type="submission" date="2019-03" db="EMBL/GenBank/DDBJ databases">
        <title>Draft genome sequences of novel Actinobacteria.</title>
        <authorList>
            <person name="Sahin N."/>
            <person name="Ay H."/>
            <person name="Saygin H."/>
        </authorList>
    </citation>
    <scope>NUCLEOTIDE SEQUENCE [LARGE SCALE GENOMIC DNA]</scope>
    <source>
        <strain evidence="4 5">DSM 45941</strain>
    </source>
</reference>
<dbReference type="InterPro" id="IPR055592">
    <property type="entry name" value="DUF7168"/>
</dbReference>
<dbReference type="Pfam" id="PF10979">
    <property type="entry name" value="DUF2786"/>
    <property type="match status" value="1"/>
</dbReference>
<evidence type="ECO:0000313" key="4">
    <source>
        <dbReference type="EMBL" id="TDD79403.1"/>
    </source>
</evidence>
<dbReference type="EMBL" id="SMKY01000112">
    <property type="protein sequence ID" value="TDD79403.1"/>
    <property type="molecule type" value="Genomic_DNA"/>
</dbReference>
<gene>
    <name evidence="4" type="ORF">E1293_23395</name>
</gene>
<dbReference type="AlphaFoldDB" id="A0A4R5B331"/>